<keyword evidence="1" id="KW-0812">Transmembrane</keyword>
<dbReference type="KEGG" id="cazo:G3A45_01615"/>
<keyword evidence="1" id="KW-1133">Transmembrane helix</keyword>
<evidence type="ECO:0000256" key="1">
    <source>
        <dbReference type="SAM" id="Phobius"/>
    </source>
</evidence>
<sequence length="121" mass="14263">MINIILDFLKDNWIDIAVVLIFVFTLIYLWKKGKKQAVKDMIYYLVCKAEQEFGSKTGEIKYAAVVTWVYSMMPRILRFLFTKEEIGAYIEEAVEKLKQYLNSNSDINLLPYASEKLYQNK</sequence>
<organism evidence="2 3">
    <name type="scientific">Caloranaerobacter azorensis</name>
    <dbReference type="NCBI Taxonomy" id="116090"/>
    <lineage>
        <taxon>Bacteria</taxon>
        <taxon>Bacillati</taxon>
        <taxon>Bacillota</taxon>
        <taxon>Tissierellia</taxon>
        <taxon>Tissierellales</taxon>
        <taxon>Thermohalobacteraceae</taxon>
        <taxon>Caloranaerobacter</taxon>
    </lineage>
</organism>
<feature type="transmembrane region" description="Helical" evidence="1">
    <location>
        <begin position="12"/>
        <end position="30"/>
    </location>
</feature>
<evidence type="ECO:0000313" key="3">
    <source>
        <dbReference type="Proteomes" id="UP000464452"/>
    </source>
</evidence>
<evidence type="ECO:0000313" key="2">
    <source>
        <dbReference type="EMBL" id="QIB26120.1"/>
    </source>
</evidence>
<dbReference type="RefSeq" id="WP_163234300.1">
    <property type="nucleotide sequence ID" value="NZ_CP048617.1"/>
</dbReference>
<accession>A0A6P1Y9U8</accession>
<dbReference type="Proteomes" id="UP000464452">
    <property type="component" value="Chromosome"/>
</dbReference>
<reference evidence="2 3" key="1">
    <citation type="submission" date="2020-02" db="EMBL/GenBank/DDBJ databases">
        <title>Thermophilic hydrogen producing bacteria, Caloranaerobacter azorensis.</title>
        <authorList>
            <person name="Baek K."/>
        </authorList>
    </citation>
    <scope>NUCLEOTIDE SEQUENCE [LARGE SCALE GENOMIC DNA]</scope>
    <source>
        <strain evidence="2 3">T3-1</strain>
    </source>
</reference>
<gene>
    <name evidence="2" type="ORF">G3A45_01615</name>
</gene>
<keyword evidence="1" id="KW-0472">Membrane</keyword>
<name>A0A6P1Y9U8_9FIRM</name>
<dbReference type="AlphaFoldDB" id="A0A6P1Y9U8"/>
<protein>
    <submittedName>
        <fullName evidence="2">Uncharacterized protein</fullName>
    </submittedName>
</protein>
<dbReference type="EMBL" id="CP048617">
    <property type="protein sequence ID" value="QIB26120.1"/>
    <property type="molecule type" value="Genomic_DNA"/>
</dbReference>
<proteinExistence type="predicted"/>